<dbReference type="AlphaFoldDB" id="A0A5B7JJP1"/>
<protein>
    <submittedName>
        <fullName evidence="2">Uncharacterized protein</fullName>
    </submittedName>
</protein>
<feature type="region of interest" description="Disordered" evidence="1">
    <location>
        <begin position="1"/>
        <end position="21"/>
    </location>
</feature>
<comment type="caution">
    <text evidence="2">The sequence shown here is derived from an EMBL/GenBank/DDBJ whole genome shotgun (WGS) entry which is preliminary data.</text>
</comment>
<proteinExistence type="predicted"/>
<dbReference type="EMBL" id="VSRR010100751">
    <property type="protein sequence ID" value="MPC95029.1"/>
    <property type="molecule type" value="Genomic_DNA"/>
</dbReference>
<name>A0A5B7JJP1_PORTR</name>
<reference evidence="2 3" key="1">
    <citation type="submission" date="2019-05" db="EMBL/GenBank/DDBJ databases">
        <title>Another draft genome of Portunus trituberculatus and its Hox gene families provides insights of decapod evolution.</title>
        <authorList>
            <person name="Jeong J.-H."/>
            <person name="Song I."/>
            <person name="Kim S."/>
            <person name="Choi T."/>
            <person name="Kim D."/>
            <person name="Ryu S."/>
            <person name="Kim W."/>
        </authorList>
    </citation>
    <scope>NUCLEOTIDE SEQUENCE [LARGE SCALE GENOMIC DNA]</scope>
    <source>
        <tissue evidence="2">Muscle</tissue>
    </source>
</reference>
<sequence>MHLRGSEGQTEARRSCCRPGEDSVGNPHCFQIPGMAASVPYLDPDLPGASVFIFRAKLAGTEQPEEETPLCPEAQSEAPHGGLQCRTILVGIFE</sequence>
<dbReference type="Proteomes" id="UP000324222">
    <property type="component" value="Unassembled WGS sequence"/>
</dbReference>
<gene>
    <name evidence="2" type="ORF">E2C01_090222</name>
</gene>
<organism evidence="2 3">
    <name type="scientific">Portunus trituberculatus</name>
    <name type="common">Swimming crab</name>
    <name type="synonym">Neptunus trituberculatus</name>
    <dbReference type="NCBI Taxonomy" id="210409"/>
    <lineage>
        <taxon>Eukaryota</taxon>
        <taxon>Metazoa</taxon>
        <taxon>Ecdysozoa</taxon>
        <taxon>Arthropoda</taxon>
        <taxon>Crustacea</taxon>
        <taxon>Multicrustacea</taxon>
        <taxon>Malacostraca</taxon>
        <taxon>Eumalacostraca</taxon>
        <taxon>Eucarida</taxon>
        <taxon>Decapoda</taxon>
        <taxon>Pleocyemata</taxon>
        <taxon>Brachyura</taxon>
        <taxon>Eubrachyura</taxon>
        <taxon>Portunoidea</taxon>
        <taxon>Portunidae</taxon>
        <taxon>Portuninae</taxon>
        <taxon>Portunus</taxon>
    </lineage>
</organism>
<keyword evidence="3" id="KW-1185">Reference proteome</keyword>
<evidence type="ECO:0000313" key="2">
    <source>
        <dbReference type="EMBL" id="MPC95029.1"/>
    </source>
</evidence>
<evidence type="ECO:0000256" key="1">
    <source>
        <dbReference type="SAM" id="MobiDB-lite"/>
    </source>
</evidence>
<evidence type="ECO:0000313" key="3">
    <source>
        <dbReference type="Proteomes" id="UP000324222"/>
    </source>
</evidence>
<accession>A0A5B7JJP1</accession>